<dbReference type="Proteomes" id="UP001642483">
    <property type="component" value="Unassembled WGS sequence"/>
</dbReference>
<reference evidence="2 3" key="1">
    <citation type="submission" date="2024-02" db="EMBL/GenBank/DDBJ databases">
        <authorList>
            <person name="Daric V."/>
            <person name="Darras S."/>
        </authorList>
    </citation>
    <scope>NUCLEOTIDE SEQUENCE [LARGE SCALE GENOMIC DNA]</scope>
</reference>
<accession>A0ABP0H025</accession>
<keyword evidence="3" id="KW-1185">Reference proteome</keyword>
<proteinExistence type="predicted"/>
<dbReference type="EMBL" id="CAWYQH010000162">
    <property type="protein sequence ID" value="CAK8696601.1"/>
    <property type="molecule type" value="Genomic_DNA"/>
</dbReference>
<evidence type="ECO:0000256" key="1">
    <source>
        <dbReference type="SAM" id="MobiDB-lite"/>
    </source>
</evidence>
<comment type="caution">
    <text evidence="2">The sequence shown here is derived from an EMBL/GenBank/DDBJ whole genome shotgun (WGS) entry which is preliminary data.</text>
</comment>
<name>A0ABP0H025_CLALP</name>
<sequence length="99" mass="10615">MKPEPPTFNLPRACGGTTRKQSAGRNSHRQQSDEPSGGSIGLNETCGRDDTYNDILNDWVSIHDGLLVHTGRGTTPKSESAGRNSHRQQSDEPSGGPSD</sequence>
<evidence type="ECO:0000313" key="3">
    <source>
        <dbReference type="Proteomes" id="UP001642483"/>
    </source>
</evidence>
<evidence type="ECO:0000313" key="2">
    <source>
        <dbReference type="EMBL" id="CAK8696601.1"/>
    </source>
</evidence>
<feature type="compositionally biased region" description="Polar residues" evidence="1">
    <location>
        <begin position="72"/>
        <end position="83"/>
    </location>
</feature>
<feature type="region of interest" description="Disordered" evidence="1">
    <location>
        <begin position="1"/>
        <end position="47"/>
    </location>
</feature>
<organism evidence="2 3">
    <name type="scientific">Clavelina lepadiformis</name>
    <name type="common">Light-bulb sea squirt</name>
    <name type="synonym">Ascidia lepadiformis</name>
    <dbReference type="NCBI Taxonomy" id="159417"/>
    <lineage>
        <taxon>Eukaryota</taxon>
        <taxon>Metazoa</taxon>
        <taxon>Chordata</taxon>
        <taxon>Tunicata</taxon>
        <taxon>Ascidiacea</taxon>
        <taxon>Aplousobranchia</taxon>
        <taxon>Clavelinidae</taxon>
        <taxon>Clavelina</taxon>
    </lineage>
</organism>
<protein>
    <submittedName>
        <fullName evidence="2">Uncharacterized protein</fullName>
    </submittedName>
</protein>
<feature type="region of interest" description="Disordered" evidence="1">
    <location>
        <begin position="68"/>
        <end position="99"/>
    </location>
</feature>
<gene>
    <name evidence="2" type="ORF">CVLEPA_LOCUS29757</name>
</gene>